<accession>A0ABY6BAL0</accession>
<dbReference type="PANTHER" id="PTHR32063:SF77">
    <property type="entry name" value="ACR FAMILY TRANSPORT PROTEIN"/>
    <property type="match status" value="1"/>
</dbReference>
<feature type="transmembrane region" description="Helical" evidence="1">
    <location>
        <begin position="519"/>
        <end position="540"/>
    </location>
</feature>
<feature type="transmembrane region" description="Helical" evidence="1">
    <location>
        <begin position="384"/>
        <end position="409"/>
    </location>
</feature>
<dbReference type="SUPFAM" id="SSF82693">
    <property type="entry name" value="Multidrug efflux transporter AcrB pore domain, PN1, PN2, PC1 and PC2 subdomains"/>
    <property type="match status" value="3"/>
</dbReference>
<dbReference type="PANTHER" id="PTHR32063">
    <property type="match status" value="1"/>
</dbReference>
<feature type="transmembrane region" description="Helical" evidence="1">
    <location>
        <begin position="842"/>
        <end position="865"/>
    </location>
</feature>
<dbReference type="Gene3D" id="3.30.2090.10">
    <property type="entry name" value="Multidrug efflux transporter AcrB TolC docking domain, DN and DC subdomains"/>
    <property type="match status" value="2"/>
</dbReference>
<dbReference type="RefSeq" id="WP_261693879.1">
    <property type="nucleotide sequence ID" value="NZ_CP104694.1"/>
</dbReference>
<organism evidence="2 3">
    <name type="scientific">Tahibacter amnicola</name>
    <dbReference type="NCBI Taxonomy" id="2976241"/>
    <lineage>
        <taxon>Bacteria</taxon>
        <taxon>Pseudomonadati</taxon>
        <taxon>Pseudomonadota</taxon>
        <taxon>Gammaproteobacteria</taxon>
        <taxon>Lysobacterales</taxon>
        <taxon>Rhodanobacteraceae</taxon>
        <taxon>Tahibacter</taxon>
    </lineage>
</organism>
<proteinExistence type="predicted"/>
<dbReference type="Gene3D" id="3.30.70.1430">
    <property type="entry name" value="Multidrug efflux transporter AcrB pore domain"/>
    <property type="match status" value="2"/>
</dbReference>
<dbReference type="Proteomes" id="UP001064632">
    <property type="component" value="Chromosome"/>
</dbReference>
<feature type="transmembrane region" description="Helical" evidence="1">
    <location>
        <begin position="945"/>
        <end position="964"/>
    </location>
</feature>
<evidence type="ECO:0000256" key="1">
    <source>
        <dbReference type="SAM" id="Phobius"/>
    </source>
</evidence>
<evidence type="ECO:0000313" key="2">
    <source>
        <dbReference type="EMBL" id="UXI66899.1"/>
    </source>
</evidence>
<dbReference type="SUPFAM" id="SSF82714">
    <property type="entry name" value="Multidrug efflux transporter AcrB TolC docking domain, DN and DC subdomains"/>
    <property type="match status" value="2"/>
</dbReference>
<feature type="transmembrane region" description="Helical" evidence="1">
    <location>
        <begin position="429"/>
        <end position="449"/>
    </location>
</feature>
<dbReference type="Gene3D" id="3.30.70.1320">
    <property type="entry name" value="Multidrug efflux transporter AcrB pore domain like"/>
    <property type="match status" value="1"/>
</dbReference>
<feature type="transmembrane region" description="Helical" evidence="1">
    <location>
        <begin position="461"/>
        <end position="479"/>
    </location>
</feature>
<sequence>MNFSAWAIRRPLPSVLLFLLLCGAGFIGFRALPISKFPDISLPMVTVTVNLPGAAPSQMETEVTRKIEDAVASLADIDKLVSTVNEGVSTTRVEFELGRDLDEALDEVRDAVTRTRPDLPTDIEEPIVSKVNMAGGTLLSFAVESDKHTVDELSWLVDDAITKALFGVPGVGQVTRTGGVDREVRIDLRPGALEAHGITAGAVSQQLARIQVERPGGKATWGGAEQVVRTVGTVRDAAALREFPIALPDGRQVRLSALADIRDGVAEPRQTALLNGKPVVSFAVSRTRGSSEVGVGAGVHERVAALAREYPSLRFTEVNSTVEEAENSYSSSMTMLWEGSLLAVIVVWLFLRDWRATWISALALPLSIIPTFAVMHWLDFSLNIVTLLALAVVVGILVDDAIVEVENIVRHLAMGKKPRQAAEDAADEIGLAVIATSLTLAAVFVPVAFMPGIPGKFFREFGWTAATAVMFSLMVARLLTPMMAAYQLKPHAEAEGDSRLMRGYLRLVEAALRHRGRTLWLALGIFIASLAIVPMIPATFIPPADPGRSNVNLELPPGATLAETTAVAEAARAKLHGIPELKLVYTAVGGVLDMGDPSQSLVGDARKAILTLDWGKATDRKRSQKVLEREVRARLADLPGVRMNFLSSEPGELLQLVLAGDDPRVLAEASQAFERDLRTLKGIGSVSSTASLLRPEIIITPDPGRAADLGVATADIAEAARIATSGDFRQRLAKLNLPERQIPIRVSFANADLDQPALFSLLRVPGREGPVPLASVATIRLDSGPAQIDRFGRQRNITLTMELNGRPLGDVMAEIDQLPSKKALPPGVKVLNTGDSEIFVELFLGFLMAMGTGIFCVYAVLLLLFNNALQPITILVAVPLCAGGAFGMLLLTNNYLSLPALIGLLMLIGIATKNSILLVDYAVIAEQDMGMSQHDALVDACRKRARPVLMTTLAMGAGMLPIAMGFGADASFRAPMAIAVIGGLMTSTLLSLVVIPAAYAVLDDVREWVKHRVAHRGNPAALPEQ</sequence>
<keyword evidence="1" id="KW-0472">Membrane</keyword>
<gene>
    <name evidence="2" type="ORF">N4264_19380</name>
</gene>
<feature type="transmembrane region" description="Helical" evidence="1">
    <location>
        <begin position="976"/>
        <end position="1002"/>
    </location>
</feature>
<reference evidence="2" key="1">
    <citation type="submission" date="2022-09" db="EMBL/GenBank/DDBJ databases">
        <title>Tahibacter sp. nov., isolated from a fresh water.</title>
        <authorList>
            <person name="Baek J.H."/>
            <person name="Lee J.K."/>
            <person name="Kim J.M."/>
            <person name="Jeon C.O."/>
        </authorList>
    </citation>
    <scope>NUCLEOTIDE SEQUENCE</scope>
    <source>
        <strain evidence="2">W38</strain>
    </source>
</reference>
<evidence type="ECO:0000313" key="3">
    <source>
        <dbReference type="Proteomes" id="UP001064632"/>
    </source>
</evidence>
<keyword evidence="3" id="KW-1185">Reference proteome</keyword>
<dbReference type="Gene3D" id="1.20.1640.10">
    <property type="entry name" value="Multidrug efflux transporter AcrB transmembrane domain"/>
    <property type="match status" value="2"/>
</dbReference>
<feature type="transmembrane region" description="Helical" evidence="1">
    <location>
        <begin position="334"/>
        <end position="351"/>
    </location>
</feature>
<dbReference type="InterPro" id="IPR027463">
    <property type="entry name" value="AcrB_DN_DC_subdom"/>
</dbReference>
<keyword evidence="1" id="KW-0812">Transmembrane</keyword>
<feature type="transmembrane region" description="Helical" evidence="1">
    <location>
        <begin position="358"/>
        <end position="378"/>
    </location>
</feature>
<protein>
    <submittedName>
        <fullName evidence="2">Efflux RND transporter permease subunit</fullName>
    </submittedName>
</protein>
<dbReference type="Gene3D" id="3.30.70.1440">
    <property type="entry name" value="Multidrug efflux transporter AcrB pore domain"/>
    <property type="match status" value="1"/>
</dbReference>
<dbReference type="Pfam" id="PF00873">
    <property type="entry name" value="ACR_tran"/>
    <property type="match status" value="1"/>
</dbReference>
<feature type="transmembrane region" description="Helical" evidence="1">
    <location>
        <begin position="898"/>
        <end position="924"/>
    </location>
</feature>
<keyword evidence="1" id="KW-1133">Transmembrane helix</keyword>
<feature type="transmembrane region" description="Helical" evidence="1">
    <location>
        <begin position="872"/>
        <end position="892"/>
    </location>
</feature>
<dbReference type="EMBL" id="CP104694">
    <property type="protein sequence ID" value="UXI66899.1"/>
    <property type="molecule type" value="Genomic_DNA"/>
</dbReference>
<name>A0ABY6BAL0_9GAMM</name>
<dbReference type="PRINTS" id="PR00702">
    <property type="entry name" value="ACRIFLAVINRP"/>
</dbReference>
<dbReference type="SUPFAM" id="SSF82866">
    <property type="entry name" value="Multidrug efflux transporter AcrB transmembrane domain"/>
    <property type="match status" value="2"/>
</dbReference>
<dbReference type="InterPro" id="IPR001036">
    <property type="entry name" value="Acrflvin-R"/>
</dbReference>